<evidence type="ECO:0000313" key="2">
    <source>
        <dbReference type="Proteomes" id="UP000249757"/>
    </source>
</evidence>
<dbReference type="EMBL" id="NRDI02000011">
    <property type="protein sequence ID" value="KAI1512638.1"/>
    <property type="molecule type" value="Genomic_DNA"/>
</dbReference>
<comment type="caution">
    <text evidence="1">The sequence shown here is derived from an EMBL/GenBank/DDBJ whole genome shotgun (WGS) entry which is preliminary data.</text>
</comment>
<dbReference type="Proteomes" id="UP000249757">
    <property type="component" value="Unassembled WGS sequence"/>
</dbReference>
<gene>
    <name evidence="1" type="ORF">Ptr86124_008604</name>
</gene>
<dbReference type="AlphaFoldDB" id="A0A5M9KPH8"/>
<evidence type="ECO:0000313" key="1">
    <source>
        <dbReference type="EMBL" id="KAI1512638.1"/>
    </source>
</evidence>
<sequence>MSSLITTIRKANGEKSDKPIYCSLNAAALKELTATNADTTEYWQKLQVILRKSTQTASFGLTDKTAQFCTRTGSLLSDASSKSIDSKSAIKEVATHPDGKATLREAPILNYLFRTTLKLDPNDRKMRAETDLVAGMRGGTNLSALVLSTFGFTIVDSSNPNVLDKTKAMLVGLSVTRTYGRQTNSTQDPKVAANGMSHENGSISTSPPAKTRVLSDITRATNNAAARLFGLGFGNTTQQNPNCFSASIVIDLKRSSEVPDFWKGNVRYSVAKYLKEYYDQTLPSNLLNMPLANICKDIWIPLHLLETVGCSTELQKIPSVGLMTASLLNRLTNENVEATRGFLCLRHEVVHQHWRRHWPLL</sequence>
<keyword evidence="2" id="KW-1185">Reference proteome</keyword>
<accession>A0A5M9KPH8</accession>
<protein>
    <submittedName>
        <fullName evidence="1">Uncharacterized protein</fullName>
    </submittedName>
</protein>
<proteinExistence type="predicted"/>
<organism evidence="1 2">
    <name type="scientific">Pyrenophora tritici-repentis</name>
    <dbReference type="NCBI Taxonomy" id="45151"/>
    <lineage>
        <taxon>Eukaryota</taxon>
        <taxon>Fungi</taxon>
        <taxon>Dikarya</taxon>
        <taxon>Ascomycota</taxon>
        <taxon>Pezizomycotina</taxon>
        <taxon>Dothideomycetes</taxon>
        <taxon>Pleosporomycetidae</taxon>
        <taxon>Pleosporales</taxon>
        <taxon>Pleosporineae</taxon>
        <taxon>Pleosporaceae</taxon>
        <taxon>Pyrenophora</taxon>
    </lineage>
</organism>
<reference evidence="2" key="1">
    <citation type="journal article" date="2022" name="Microb. Genom.">
        <title>A global pangenome for the wheat fungal pathogen Pyrenophora tritici-repentis and prediction of effector protein structural homology.</title>
        <authorList>
            <person name="Moolhuijzen P.M."/>
            <person name="See P.T."/>
            <person name="Shi G."/>
            <person name="Powell H.R."/>
            <person name="Cockram J."/>
            <person name="Jorgensen L.N."/>
            <person name="Benslimane H."/>
            <person name="Strelkov S.E."/>
            <person name="Turner J."/>
            <person name="Liu Z."/>
            <person name="Moffat C.S."/>
        </authorList>
    </citation>
    <scope>NUCLEOTIDE SEQUENCE [LARGE SCALE GENOMIC DNA]</scope>
</reference>
<dbReference type="OrthoDB" id="3800893at2759"/>
<name>A0A5M9KPH8_9PLEO</name>